<keyword evidence="3" id="KW-0804">Transcription</keyword>
<dbReference type="SUPFAM" id="SSF51215">
    <property type="entry name" value="Regulatory protein AraC"/>
    <property type="match status" value="1"/>
</dbReference>
<dbReference type="InterPro" id="IPR009057">
    <property type="entry name" value="Homeodomain-like_sf"/>
</dbReference>
<dbReference type="Proteomes" id="UP001304300">
    <property type="component" value="Chromosome"/>
</dbReference>
<evidence type="ECO:0000256" key="3">
    <source>
        <dbReference type="ARBA" id="ARBA00023163"/>
    </source>
</evidence>
<dbReference type="CDD" id="cd02208">
    <property type="entry name" value="cupin_RmlC-like"/>
    <property type="match status" value="1"/>
</dbReference>
<name>A0AAQ3L932_9BACT</name>
<evidence type="ECO:0000256" key="1">
    <source>
        <dbReference type="ARBA" id="ARBA00023015"/>
    </source>
</evidence>
<dbReference type="Gene3D" id="1.10.10.60">
    <property type="entry name" value="Homeodomain-like"/>
    <property type="match status" value="1"/>
</dbReference>
<dbReference type="Pfam" id="PF12833">
    <property type="entry name" value="HTH_18"/>
    <property type="match status" value="1"/>
</dbReference>
<evidence type="ECO:0000313" key="5">
    <source>
        <dbReference type="EMBL" id="WOO40902.1"/>
    </source>
</evidence>
<feature type="domain" description="HTH araC/xylS-type" evidence="4">
    <location>
        <begin position="190"/>
        <end position="292"/>
    </location>
</feature>
<dbReference type="InterPro" id="IPR014710">
    <property type="entry name" value="RmlC-like_jellyroll"/>
</dbReference>
<dbReference type="KEGG" id="puo:RZN69_19950"/>
<dbReference type="PROSITE" id="PS01124">
    <property type="entry name" value="HTH_ARAC_FAMILY_2"/>
    <property type="match status" value="1"/>
</dbReference>
<dbReference type="PANTHER" id="PTHR46796">
    <property type="entry name" value="HTH-TYPE TRANSCRIPTIONAL ACTIVATOR RHAS-RELATED"/>
    <property type="match status" value="1"/>
</dbReference>
<dbReference type="InterPro" id="IPR037923">
    <property type="entry name" value="HTH-like"/>
</dbReference>
<keyword evidence="1" id="KW-0805">Transcription regulation</keyword>
<dbReference type="SMART" id="SM00342">
    <property type="entry name" value="HTH_ARAC"/>
    <property type="match status" value="1"/>
</dbReference>
<protein>
    <submittedName>
        <fullName evidence="5">AraC family transcriptional regulator</fullName>
    </submittedName>
</protein>
<proteinExistence type="predicted"/>
<gene>
    <name evidence="5" type="ORF">RZN69_19950</name>
</gene>
<dbReference type="InterPro" id="IPR018060">
    <property type="entry name" value="HTH_AraC"/>
</dbReference>
<evidence type="ECO:0000256" key="2">
    <source>
        <dbReference type="ARBA" id="ARBA00023125"/>
    </source>
</evidence>
<dbReference type="InterPro" id="IPR050204">
    <property type="entry name" value="AraC_XylS_family_regulators"/>
</dbReference>
<organism evidence="5 6">
    <name type="scientific">Rubellicoccus peritrichatus</name>
    <dbReference type="NCBI Taxonomy" id="3080537"/>
    <lineage>
        <taxon>Bacteria</taxon>
        <taxon>Pseudomonadati</taxon>
        <taxon>Verrucomicrobiota</taxon>
        <taxon>Opitutia</taxon>
        <taxon>Puniceicoccales</taxon>
        <taxon>Cerasicoccaceae</taxon>
        <taxon>Rubellicoccus</taxon>
    </lineage>
</organism>
<reference evidence="5 6" key="1">
    <citation type="submission" date="2023-10" db="EMBL/GenBank/DDBJ databases">
        <title>Rubellicoccus peritrichatus gen. nov., sp. nov., isolated from an algae of coral reef tank.</title>
        <authorList>
            <person name="Luo J."/>
        </authorList>
    </citation>
    <scope>NUCLEOTIDE SEQUENCE [LARGE SCALE GENOMIC DNA]</scope>
    <source>
        <strain evidence="5 6">CR14</strain>
    </source>
</reference>
<dbReference type="SUPFAM" id="SSF46689">
    <property type="entry name" value="Homeodomain-like"/>
    <property type="match status" value="2"/>
</dbReference>
<accession>A0AAQ3L932</accession>
<sequence>MKDGMDALLAASEALSEPESFQIGVDEAECIQARNLIVFLRRTQEDLQQQHFNNRSHHRNVLLFVLKTGGSINLDGASIPLVPGEALLVQPYQFHHYVELASRDLRWLFFTFDLQEGASRLSELSHRRLRPSKDCLSVFGEIVQLWQSPELGERKAHLLALLNLGLTLLAETTKASSVKSISGKSISSADQWLARVRASLQESAIDGRSVAEVASEAGVSERHLRNRFQQATGVTIRAYKANYQLHRTISLMRDTDLTLGQISELSGFQSVQAFSRFMRRETGQSARDYRRKLLE</sequence>
<dbReference type="EMBL" id="CP136920">
    <property type="protein sequence ID" value="WOO40902.1"/>
    <property type="molecule type" value="Genomic_DNA"/>
</dbReference>
<evidence type="ECO:0000313" key="6">
    <source>
        <dbReference type="Proteomes" id="UP001304300"/>
    </source>
</evidence>
<dbReference type="GO" id="GO:0003700">
    <property type="term" value="F:DNA-binding transcription factor activity"/>
    <property type="evidence" value="ECO:0007669"/>
    <property type="project" value="InterPro"/>
</dbReference>
<keyword evidence="6" id="KW-1185">Reference proteome</keyword>
<dbReference type="RefSeq" id="WP_317833149.1">
    <property type="nucleotide sequence ID" value="NZ_CP136920.1"/>
</dbReference>
<keyword evidence="2" id="KW-0238">DNA-binding</keyword>
<dbReference type="Gene3D" id="2.60.120.10">
    <property type="entry name" value="Jelly Rolls"/>
    <property type="match status" value="1"/>
</dbReference>
<dbReference type="GO" id="GO:0043565">
    <property type="term" value="F:sequence-specific DNA binding"/>
    <property type="evidence" value="ECO:0007669"/>
    <property type="project" value="InterPro"/>
</dbReference>
<dbReference type="AlphaFoldDB" id="A0AAQ3L932"/>
<evidence type="ECO:0000259" key="4">
    <source>
        <dbReference type="PROSITE" id="PS01124"/>
    </source>
</evidence>